<proteinExistence type="predicted"/>
<dbReference type="SMART" id="SM00388">
    <property type="entry name" value="HisKA"/>
    <property type="match status" value="1"/>
</dbReference>
<evidence type="ECO:0000256" key="2">
    <source>
        <dbReference type="ARBA" id="ARBA00004429"/>
    </source>
</evidence>
<dbReference type="Gene3D" id="3.30.565.10">
    <property type="entry name" value="Histidine kinase-like ATPase, C-terminal domain"/>
    <property type="match status" value="1"/>
</dbReference>
<dbReference type="SUPFAM" id="SSF47384">
    <property type="entry name" value="Homodimeric domain of signal transducing histidine kinase"/>
    <property type="match status" value="1"/>
</dbReference>
<dbReference type="InterPro" id="IPR004358">
    <property type="entry name" value="Sig_transdc_His_kin-like_C"/>
</dbReference>
<dbReference type="Proteomes" id="UP000199468">
    <property type="component" value="Unassembled WGS sequence"/>
</dbReference>
<keyword evidence="20" id="KW-1185">Reference proteome</keyword>
<evidence type="ECO:0000256" key="15">
    <source>
        <dbReference type="SAM" id="Coils"/>
    </source>
</evidence>
<dbReference type="InterPro" id="IPR036890">
    <property type="entry name" value="HATPase_C_sf"/>
</dbReference>
<feature type="domain" description="Histidine kinase" evidence="17">
    <location>
        <begin position="289"/>
        <end position="485"/>
    </location>
</feature>
<keyword evidence="13" id="KW-0902">Two-component regulatory system</keyword>
<keyword evidence="8 16" id="KW-0812">Transmembrane</keyword>
<dbReference type="EMBL" id="FNBZ01000002">
    <property type="protein sequence ID" value="SDF83404.1"/>
    <property type="molecule type" value="Genomic_DNA"/>
</dbReference>
<feature type="coiled-coil region" evidence="15">
    <location>
        <begin position="307"/>
        <end position="334"/>
    </location>
</feature>
<dbReference type="PANTHER" id="PTHR44936:SF5">
    <property type="entry name" value="SENSOR HISTIDINE KINASE ENVZ"/>
    <property type="match status" value="1"/>
</dbReference>
<evidence type="ECO:0000259" key="17">
    <source>
        <dbReference type="PROSITE" id="PS50109"/>
    </source>
</evidence>
<keyword evidence="11" id="KW-0067">ATP-binding</keyword>
<keyword evidence="10 19" id="KW-0418">Kinase</keyword>
<evidence type="ECO:0000256" key="3">
    <source>
        <dbReference type="ARBA" id="ARBA00012438"/>
    </source>
</evidence>
<dbReference type="EC" id="2.7.13.3" evidence="3"/>
<dbReference type="PROSITE" id="PS50885">
    <property type="entry name" value="HAMP"/>
    <property type="match status" value="1"/>
</dbReference>
<feature type="transmembrane region" description="Helical" evidence="16">
    <location>
        <begin position="65"/>
        <end position="85"/>
    </location>
</feature>
<comment type="subcellular location">
    <subcellularLocation>
        <location evidence="2">Cell inner membrane</location>
        <topology evidence="2">Multi-pass membrane protein</topology>
    </subcellularLocation>
</comment>
<sequence length="485" mass="53802">MTPLQPGRKGSSALRSVARGFARAFAGLEKALDNLGKAVRPTIKRIGRPLQIIARYMPKGLYPRALVIVIAPVVLLQSVIAYVFMERHWQTVTQRLSSAVSADIAMLIDVYESYPQDADTTTLSRIAAERLGMDLDIIPDSDLPAPGPRPFFSLLDNALSTELSQQVARPFWLDTVGRSSLIEIRVKLGKDVMRILTRRNSAYASNSHIFLLWMIGTSLILLTIAVLFLRNQIRPILKLADAAEAFGKGRDADFRPRGAREVRRAGNAFIEMKRRVERSIGERTTMLNGVSHDLRTILTRFKLSLALMERSSEIEALEKDVDEMSRMLEDYLAFARGDAGETAVEADIRSLLEELKSDAERQGHQTELTVIGDPLVVIRQDAFRRLLTNLVSNAARYGDRIAIRATHDARYLIVMVDDDGPGIPPDQREEVFRPFFRLDEARNVDGGGTGLGLAIARDIARAHGGDIMLGDSPLGGLRATVRLPV</sequence>
<keyword evidence="6" id="KW-0597">Phosphoprotein</keyword>
<evidence type="ECO:0000256" key="8">
    <source>
        <dbReference type="ARBA" id="ARBA00022692"/>
    </source>
</evidence>
<dbReference type="SUPFAM" id="SSF55874">
    <property type="entry name" value="ATPase domain of HSP90 chaperone/DNA topoisomerase II/histidine kinase"/>
    <property type="match status" value="1"/>
</dbReference>
<dbReference type="InterPro" id="IPR003660">
    <property type="entry name" value="HAMP_dom"/>
</dbReference>
<evidence type="ECO:0000256" key="12">
    <source>
        <dbReference type="ARBA" id="ARBA00022989"/>
    </source>
</evidence>
<gene>
    <name evidence="19" type="ORF">SAMN05421844_102123</name>
</gene>
<dbReference type="GO" id="GO:0016301">
    <property type="term" value="F:kinase activity"/>
    <property type="evidence" value="ECO:0007669"/>
    <property type="project" value="UniProtKB-KW"/>
</dbReference>
<evidence type="ECO:0000256" key="10">
    <source>
        <dbReference type="ARBA" id="ARBA00022777"/>
    </source>
</evidence>
<dbReference type="PRINTS" id="PR00344">
    <property type="entry name" value="BCTRLSENSOR"/>
</dbReference>
<protein>
    <recommendedName>
        <fullName evidence="3">histidine kinase</fullName>
        <ecNumber evidence="3">2.7.13.3</ecNumber>
    </recommendedName>
</protein>
<evidence type="ECO:0000256" key="9">
    <source>
        <dbReference type="ARBA" id="ARBA00022741"/>
    </source>
</evidence>
<evidence type="ECO:0000256" key="11">
    <source>
        <dbReference type="ARBA" id="ARBA00022840"/>
    </source>
</evidence>
<keyword evidence="4" id="KW-1003">Cell membrane</keyword>
<dbReference type="InterPro" id="IPR003661">
    <property type="entry name" value="HisK_dim/P_dom"/>
</dbReference>
<keyword evidence="14 16" id="KW-0472">Membrane</keyword>
<evidence type="ECO:0000256" key="4">
    <source>
        <dbReference type="ARBA" id="ARBA00022475"/>
    </source>
</evidence>
<evidence type="ECO:0000256" key="7">
    <source>
        <dbReference type="ARBA" id="ARBA00022679"/>
    </source>
</evidence>
<keyword evidence="7" id="KW-0808">Transferase</keyword>
<dbReference type="InterPro" id="IPR050980">
    <property type="entry name" value="2C_sensor_his_kinase"/>
</dbReference>
<evidence type="ECO:0000256" key="13">
    <source>
        <dbReference type="ARBA" id="ARBA00023012"/>
    </source>
</evidence>
<dbReference type="Pfam" id="PF00672">
    <property type="entry name" value="HAMP"/>
    <property type="match status" value="1"/>
</dbReference>
<evidence type="ECO:0000256" key="1">
    <source>
        <dbReference type="ARBA" id="ARBA00000085"/>
    </source>
</evidence>
<comment type="caution">
    <text evidence="19">The sequence shown here is derived from an EMBL/GenBank/DDBJ whole genome shotgun (WGS) entry which is preliminary data.</text>
</comment>
<evidence type="ECO:0000256" key="16">
    <source>
        <dbReference type="SAM" id="Phobius"/>
    </source>
</evidence>
<comment type="catalytic activity">
    <reaction evidence="1">
        <text>ATP + protein L-histidine = ADP + protein N-phospho-L-histidine.</text>
        <dbReference type="EC" id="2.7.13.3"/>
    </reaction>
</comment>
<dbReference type="Pfam" id="PF02518">
    <property type="entry name" value="HATPase_c"/>
    <property type="match status" value="1"/>
</dbReference>
<evidence type="ECO:0000256" key="5">
    <source>
        <dbReference type="ARBA" id="ARBA00022519"/>
    </source>
</evidence>
<dbReference type="Gene3D" id="1.10.287.130">
    <property type="match status" value="1"/>
</dbReference>
<dbReference type="InterPro" id="IPR005467">
    <property type="entry name" value="His_kinase_dom"/>
</dbReference>
<dbReference type="InterPro" id="IPR003594">
    <property type="entry name" value="HATPase_dom"/>
</dbReference>
<dbReference type="CDD" id="cd00082">
    <property type="entry name" value="HisKA"/>
    <property type="match status" value="1"/>
</dbReference>
<organism evidence="19 20">
    <name type="scientific">Bosea robiniae</name>
    <dbReference type="NCBI Taxonomy" id="1036780"/>
    <lineage>
        <taxon>Bacteria</taxon>
        <taxon>Pseudomonadati</taxon>
        <taxon>Pseudomonadota</taxon>
        <taxon>Alphaproteobacteria</taxon>
        <taxon>Hyphomicrobiales</taxon>
        <taxon>Boseaceae</taxon>
        <taxon>Bosea</taxon>
    </lineage>
</organism>
<keyword evidence="9" id="KW-0547">Nucleotide-binding</keyword>
<evidence type="ECO:0000259" key="18">
    <source>
        <dbReference type="PROSITE" id="PS50885"/>
    </source>
</evidence>
<evidence type="ECO:0000313" key="19">
    <source>
        <dbReference type="EMBL" id="SDF83404.1"/>
    </source>
</evidence>
<keyword evidence="5" id="KW-0997">Cell inner membrane</keyword>
<dbReference type="SMART" id="SM00387">
    <property type="entry name" value="HATPase_c"/>
    <property type="match status" value="1"/>
</dbReference>
<keyword evidence="15" id="KW-0175">Coiled coil</keyword>
<name>A0ABY0NNF2_9HYPH</name>
<reference evidence="19 20" key="1">
    <citation type="submission" date="2016-10" db="EMBL/GenBank/DDBJ databases">
        <authorList>
            <person name="Varghese N."/>
            <person name="Submissions S."/>
        </authorList>
    </citation>
    <scope>NUCLEOTIDE SEQUENCE [LARGE SCALE GENOMIC DNA]</scope>
    <source>
        <strain evidence="19 20">DSM 26672</strain>
    </source>
</reference>
<evidence type="ECO:0000256" key="14">
    <source>
        <dbReference type="ARBA" id="ARBA00023136"/>
    </source>
</evidence>
<feature type="domain" description="HAMP" evidence="18">
    <location>
        <begin position="230"/>
        <end position="281"/>
    </location>
</feature>
<evidence type="ECO:0000256" key="6">
    <source>
        <dbReference type="ARBA" id="ARBA00022553"/>
    </source>
</evidence>
<dbReference type="PROSITE" id="PS50109">
    <property type="entry name" value="HIS_KIN"/>
    <property type="match status" value="1"/>
</dbReference>
<evidence type="ECO:0000313" key="20">
    <source>
        <dbReference type="Proteomes" id="UP000199468"/>
    </source>
</evidence>
<feature type="transmembrane region" description="Helical" evidence="16">
    <location>
        <begin position="209"/>
        <end position="229"/>
    </location>
</feature>
<accession>A0ABY0NNF2</accession>
<dbReference type="PANTHER" id="PTHR44936">
    <property type="entry name" value="SENSOR PROTEIN CREC"/>
    <property type="match status" value="1"/>
</dbReference>
<dbReference type="Pfam" id="PF00512">
    <property type="entry name" value="HisKA"/>
    <property type="match status" value="1"/>
</dbReference>
<keyword evidence="12 16" id="KW-1133">Transmembrane helix</keyword>
<dbReference type="InterPro" id="IPR036097">
    <property type="entry name" value="HisK_dim/P_sf"/>
</dbReference>